<dbReference type="InterPro" id="IPR027474">
    <property type="entry name" value="L-asparaginase_N"/>
</dbReference>
<name>A0ABS0P5I9_9BRAD</name>
<sequence>MSDGPNGLGTMAGLIEAAFDRISPAAVRLNVISFDPLVDSADIGPDHWNRLIDLIGSQPNDGVVITHGTDTMPFTGAALSFALEGIKTPVILTGSMQPLGVGPHAEENLRFALQMAEQGPPGVWLAFDGKLMCARSLVKYHSIGPSSFRESEVEGWAQRAARLSPRHFLPRRLAILTLSPGICVSAVDSALRELDGAVVRVFGAGTLMHDPELLRTFSAAISRGCRLVAVSSCEAGGLLPGAYAAGAALWESGIENGGKLTPEAALVRLWLELSG</sequence>
<dbReference type="PANTHER" id="PTHR11707:SF28">
    <property type="entry name" value="60 KDA LYSOPHOSPHOLIPASE"/>
    <property type="match status" value="1"/>
</dbReference>
<evidence type="ECO:0000259" key="2">
    <source>
        <dbReference type="Pfam" id="PF00710"/>
    </source>
</evidence>
<accession>A0ABS0P5I9</accession>
<dbReference type="Gene3D" id="3.40.50.1170">
    <property type="entry name" value="L-asparaginase, N-terminal domain"/>
    <property type="match status" value="1"/>
</dbReference>
<evidence type="ECO:0000256" key="1">
    <source>
        <dbReference type="PROSITE-ProRule" id="PRU10100"/>
    </source>
</evidence>
<dbReference type="InterPro" id="IPR036152">
    <property type="entry name" value="Asp/glu_Ase-like_sf"/>
</dbReference>
<dbReference type="EMBL" id="JACEGD010000017">
    <property type="protein sequence ID" value="MBH5388542.1"/>
    <property type="molecule type" value="Genomic_DNA"/>
</dbReference>
<dbReference type="PRINTS" id="PR00139">
    <property type="entry name" value="ASNGLNASE"/>
</dbReference>
<proteinExistence type="predicted"/>
<dbReference type="SUPFAM" id="SSF53774">
    <property type="entry name" value="Glutaminase/Asparaginase"/>
    <property type="match status" value="1"/>
</dbReference>
<dbReference type="Gene3D" id="3.40.50.40">
    <property type="match status" value="1"/>
</dbReference>
<dbReference type="PROSITE" id="PS51732">
    <property type="entry name" value="ASN_GLN_ASE_3"/>
    <property type="match status" value="1"/>
</dbReference>
<dbReference type="Pfam" id="PF17763">
    <property type="entry name" value="Asparaginase_C"/>
    <property type="match status" value="1"/>
</dbReference>
<feature type="active site" evidence="1">
    <location>
        <position position="69"/>
    </location>
</feature>
<organism evidence="4 5">
    <name type="scientific">Bradyrhizobium diversitatis</name>
    <dbReference type="NCBI Taxonomy" id="2755406"/>
    <lineage>
        <taxon>Bacteria</taxon>
        <taxon>Pseudomonadati</taxon>
        <taxon>Pseudomonadota</taxon>
        <taxon>Alphaproteobacteria</taxon>
        <taxon>Hyphomicrobiales</taxon>
        <taxon>Nitrobacteraceae</taxon>
        <taxon>Bradyrhizobium</taxon>
    </lineage>
</organism>
<comment type="caution">
    <text evidence="4">The sequence shown here is derived from an EMBL/GenBank/DDBJ whole genome shotgun (WGS) entry which is preliminary data.</text>
</comment>
<dbReference type="InterPro" id="IPR037152">
    <property type="entry name" value="L-asparaginase_N_sf"/>
</dbReference>
<dbReference type="InterPro" id="IPR027473">
    <property type="entry name" value="L-asparaginase_C"/>
</dbReference>
<dbReference type="PIRSF" id="PIRSF001220">
    <property type="entry name" value="L-ASNase_gatD"/>
    <property type="match status" value="1"/>
</dbReference>
<dbReference type="PANTHER" id="PTHR11707">
    <property type="entry name" value="L-ASPARAGINASE"/>
    <property type="match status" value="1"/>
</dbReference>
<feature type="domain" description="Asparaginase/glutaminase C-terminal" evidence="3">
    <location>
        <begin position="173"/>
        <end position="273"/>
    </location>
</feature>
<dbReference type="SMART" id="SM00870">
    <property type="entry name" value="Asparaginase"/>
    <property type="match status" value="1"/>
</dbReference>
<evidence type="ECO:0000259" key="3">
    <source>
        <dbReference type="Pfam" id="PF17763"/>
    </source>
</evidence>
<dbReference type="InterPro" id="IPR027475">
    <property type="entry name" value="Asparaginase/glutaminase_AS2"/>
</dbReference>
<keyword evidence="5" id="KW-1185">Reference proteome</keyword>
<dbReference type="Proteomes" id="UP001194539">
    <property type="component" value="Unassembled WGS sequence"/>
</dbReference>
<dbReference type="PIRSF" id="PIRSF500176">
    <property type="entry name" value="L_ASNase"/>
    <property type="match status" value="1"/>
</dbReference>
<gene>
    <name evidence="4" type="ORF">H1B27_19960</name>
</gene>
<evidence type="ECO:0000313" key="5">
    <source>
        <dbReference type="Proteomes" id="UP001194539"/>
    </source>
</evidence>
<evidence type="ECO:0000313" key="4">
    <source>
        <dbReference type="EMBL" id="MBH5388542.1"/>
    </source>
</evidence>
<dbReference type="InterPro" id="IPR040919">
    <property type="entry name" value="Asparaginase_C"/>
</dbReference>
<dbReference type="Pfam" id="PF00710">
    <property type="entry name" value="Asparaginase"/>
    <property type="match status" value="1"/>
</dbReference>
<protein>
    <submittedName>
        <fullName evidence="4">Asparaginase</fullName>
    </submittedName>
</protein>
<reference evidence="4 5" key="1">
    <citation type="submission" date="2020-07" db="EMBL/GenBank/DDBJ databases">
        <title>Bradyrhizobium diversity isolated from nodules of indigenous legumes of Western Australia.</title>
        <authorList>
            <person name="Klepa M.S."/>
        </authorList>
    </citation>
    <scope>NUCLEOTIDE SEQUENCE [LARGE SCALE GENOMIC DNA]</scope>
    <source>
        <strain evidence="4 5">CNPSo 4019</strain>
    </source>
</reference>
<feature type="domain" description="L-asparaginase N-terminal" evidence="2">
    <location>
        <begin position="33"/>
        <end position="153"/>
    </location>
</feature>
<dbReference type="PROSITE" id="PS00917">
    <property type="entry name" value="ASN_GLN_ASE_2"/>
    <property type="match status" value="1"/>
</dbReference>
<dbReference type="InterPro" id="IPR006034">
    <property type="entry name" value="Asparaginase/glutaminase-like"/>
</dbReference>